<reference evidence="1 2" key="1">
    <citation type="submission" date="2023-03" db="EMBL/GenBank/DDBJ databases">
        <title>Description of Hydrogenimonas sp. ISO32.</title>
        <authorList>
            <person name="Mino S."/>
            <person name="Fukazawa S."/>
            <person name="Sawabe T."/>
        </authorList>
    </citation>
    <scope>NUCLEOTIDE SEQUENCE [LARGE SCALE GENOMIC DNA]</scope>
    <source>
        <strain evidence="1 2">ISO32</strain>
    </source>
</reference>
<dbReference type="EMBL" id="AP027370">
    <property type="protein sequence ID" value="BDY12699.1"/>
    <property type="molecule type" value="Genomic_DNA"/>
</dbReference>
<sequence length="78" mass="8785">MTSHIQSISVIKPTFFIQFPEYLRKEELKAALASRDSRRIAKAEARVAAWERGRGDILSASSNARDAIKQKIALNEQV</sequence>
<dbReference type="Proteomes" id="UP001321445">
    <property type="component" value="Chromosome"/>
</dbReference>
<evidence type="ECO:0000313" key="2">
    <source>
        <dbReference type="Proteomes" id="UP001321445"/>
    </source>
</evidence>
<protein>
    <submittedName>
        <fullName evidence="1">Uncharacterized protein</fullName>
    </submittedName>
</protein>
<organism evidence="1 2">
    <name type="scientific">Hydrogenimonas cancrithermarum</name>
    <dbReference type="NCBI Taxonomy" id="2993563"/>
    <lineage>
        <taxon>Bacteria</taxon>
        <taxon>Pseudomonadati</taxon>
        <taxon>Campylobacterota</taxon>
        <taxon>Epsilonproteobacteria</taxon>
        <taxon>Campylobacterales</taxon>
        <taxon>Hydrogenimonadaceae</taxon>
        <taxon>Hydrogenimonas</taxon>
    </lineage>
</organism>
<gene>
    <name evidence="1" type="ORF">HCR_10110</name>
</gene>
<proteinExistence type="predicted"/>
<accession>A0ABM8FK70</accession>
<evidence type="ECO:0000313" key="1">
    <source>
        <dbReference type="EMBL" id="BDY12699.1"/>
    </source>
</evidence>
<dbReference type="RefSeq" id="WP_286337881.1">
    <property type="nucleotide sequence ID" value="NZ_AP027370.1"/>
</dbReference>
<keyword evidence="2" id="KW-1185">Reference proteome</keyword>
<name>A0ABM8FK70_9BACT</name>